<feature type="domain" description="Periplasmic copper-binding protein NosD beta helix" evidence="3">
    <location>
        <begin position="331"/>
        <end position="441"/>
    </location>
</feature>
<evidence type="ECO:0000313" key="5">
    <source>
        <dbReference type="Proteomes" id="UP000593766"/>
    </source>
</evidence>
<dbReference type="InterPro" id="IPR007742">
    <property type="entry name" value="NosD_dom"/>
</dbReference>
<proteinExistence type="predicted"/>
<dbReference type="KEGG" id="tcs:IMZ38_02150"/>
<dbReference type="Proteomes" id="UP000593766">
    <property type="component" value="Chromosome"/>
</dbReference>
<dbReference type="GeneID" id="59454182"/>
<evidence type="ECO:0000256" key="1">
    <source>
        <dbReference type="SAM" id="MobiDB-lite"/>
    </source>
</evidence>
<protein>
    <submittedName>
        <fullName evidence="4">Right-handed parallel beta-helix repeat-containing protein</fullName>
    </submittedName>
</protein>
<feature type="compositionally biased region" description="Low complexity" evidence="1">
    <location>
        <begin position="490"/>
        <end position="511"/>
    </location>
</feature>
<feature type="transmembrane region" description="Helical" evidence="2">
    <location>
        <begin position="62"/>
        <end position="81"/>
    </location>
</feature>
<dbReference type="InterPro" id="IPR012334">
    <property type="entry name" value="Pectin_lyas_fold"/>
</dbReference>
<feature type="transmembrane region" description="Helical" evidence="2">
    <location>
        <begin position="518"/>
        <end position="538"/>
    </location>
</feature>
<dbReference type="RefSeq" id="WP_193436551.1">
    <property type="nucleotide sequence ID" value="NZ_CP063144.1"/>
</dbReference>
<dbReference type="Gene3D" id="2.160.20.10">
    <property type="entry name" value="Single-stranded right-handed beta-helix, Pectin lyase-like"/>
    <property type="match status" value="2"/>
</dbReference>
<keyword evidence="2" id="KW-1133">Transmembrane helix</keyword>
<dbReference type="Pfam" id="PF05048">
    <property type="entry name" value="NosD"/>
    <property type="match status" value="1"/>
</dbReference>
<organism evidence="4 5">
    <name type="scientific">Thermosphaera chiliense</name>
    <dbReference type="NCBI Taxonomy" id="3402707"/>
    <lineage>
        <taxon>Archaea</taxon>
        <taxon>Thermoproteota</taxon>
        <taxon>Thermoprotei</taxon>
        <taxon>Desulfurococcales</taxon>
        <taxon>Desulfurococcaceae</taxon>
        <taxon>Thermosphaera</taxon>
    </lineage>
</organism>
<accession>A0A7M1UUN0</accession>
<dbReference type="EMBL" id="CP063144">
    <property type="protein sequence ID" value="QOR94754.1"/>
    <property type="molecule type" value="Genomic_DNA"/>
</dbReference>
<evidence type="ECO:0000256" key="2">
    <source>
        <dbReference type="SAM" id="Phobius"/>
    </source>
</evidence>
<dbReference type="InterPro" id="IPR011050">
    <property type="entry name" value="Pectin_lyase_fold/virulence"/>
</dbReference>
<dbReference type="OrthoDB" id="148152at2157"/>
<evidence type="ECO:0000259" key="3">
    <source>
        <dbReference type="Pfam" id="PF05048"/>
    </source>
</evidence>
<name>A0A7M1UUN0_9CREN</name>
<sequence length="543" mass="58353">MDREVVYLLISNKPCVNLVLNHNMIFDNWLWHVCGKSLLVKQNKYQPLKEALSMYYLVKTRLLLLLLLLIGLTALGCARITHGRTINVPGDYPEIQAAVDNAERGDIIIVSRGVYMGFTVSKSLTIIGTSPAEVVVNGRIVVEADDVHISSLKVLLENPTSGLDSAVKLFGRGIVLANIIVESGASGVQVGDASRTEGVVSLESVQISAGGAETYGTPSGVWGVCNSLTITYSTIQVSNGIGVSGCGNTDIFSSSISAGKTALKIGAGTVKSSVISSTNENAVTLTGSNAFVEENEITGKIGIDIPQTSLSSNEIRGNKITGSDIGVRLVGRYNIIHHNTISGNHAIQLHGDYNQISYNYLSGGRGVHAANGHGNTISFNLVNMTGWVGIYMSEYTSENLIFGNTFWYCYNYNAADDSGFNQWYLENETHRVGNYWYDHTGPDADSDGIVDQPYIIPSSTGKQSVDKYPLANPIIPPYASLTATTSSTTTLTTYSPTTTSTETSQTSMTEQEAPGGETITYVAISAIILLMLALILLFKKVRR</sequence>
<reference evidence="4 5" key="1">
    <citation type="submission" date="2020-10" db="EMBL/GenBank/DDBJ databases">
        <title>Complete genome sequence of Thermosphaera aggregans strain 3507.</title>
        <authorList>
            <person name="Zayulina K.S."/>
            <person name="Elcheninov A.G."/>
            <person name="Toshchakov S.V."/>
            <person name="Kublanov I.V."/>
            <person name="Kochetkova T.V."/>
        </authorList>
    </citation>
    <scope>NUCLEOTIDE SEQUENCE [LARGE SCALE GENOMIC DNA]</scope>
    <source>
        <strain evidence="4 5">3507</strain>
    </source>
</reference>
<dbReference type="SMART" id="SM00710">
    <property type="entry name" value="PbH1"/>
    <property type="match status" value="5"/>
</dbReference>
<dbReference type="SUPFAM" id="SSF51126">
    <property type="entry name" value="Pectin lyase-like"/>
    <property type="match status" value="1"/>
</dbReference>
<keyword evidence="2" id="KW-0812">Transmembrane</keyword>
<evidence type="ECO:0000313" key="4">
    <source>
        <dbReference type="EMBL" id="QOR94754.1"/>
    </source>
</evidence>
<feature type="region of interest" description="Disordered" evidence="1">
    <location>
        <begin position="490"/>
        <end position="512"/>
    </location>
</feature>
<dbReference type="InterPro" id="IPR006626">
    <property type="entry name" value="PbH1"/>
</dbReference>
<keyword evidence="2" id="KW-0472">Membrane</keyword>
<gene>
    <name evidence="4" type="ORF">IMZ38_02150</name>
</gene>
<keyword evidence="5" id="KW-1185">Reference proteome</keyword>
<dbReference type="AlphaFoldDB" id="A0A7M1UUN0"/>